<keyword evidence="3" id="KW-0472">Membrane</keyword>
<feature type="compositionally biased region" description="Basic and acidic residues" evidence="2">
    <location>
        <begin position="118"/>
        <end position="127"/>
    </location>
</feature>
<feature type="domain" description="EGF-like" evidence="5">
    <location>
        <begin position="663"/>
        <end position="701"/>
    </location>
</feature>
<dbReference type="SMART" id="SM00181">
    <property type="entry name" value="EGF"/>
    <property type="match status" value="2"/>
</dbReference>
<sequence>MDTFNIWKLLVLTIFISGIYAELVVLNEINDTPLEELNFSEEYLIPVNEAAKRSSKAGQRSLSSVDQHLTKDITQDTHLMVEPEHNKNIELTANTYNNNKNVKKISQQEASTKSNSLSEKHDSIKADDDIDFEGEELLSVESKSEPRSSNGRKLAQFNEQVDTSYQNNIREHKNVEHMNSPDSSRQQQKLQEDFELQNTDNENDLAILNLKVACVYENSWECLMFKEDFIAMQGDVNLSRRATVHEREKRQSSSNYGNTHLRNNGNTRNLLGCEDGDCLSGGGNETGVEEVAPDFYYKSESRFPTNLTKDTLTNETKKELAKELADQLNEIFKNIPGFRNVTVDPSDVYISNGTVVIDWKVNIDGGNGNYTGLDGPGVGATINDAVRNANTPYKNITVGGQHPTTDLNITNLVDQVIKQANDPCKMTPSQCTIGYGKCERLPADYTNMNGIRLRCSDSCINFSDCTNHGFCDKDKIGNPFCNCSENWIGLFCDKENITTADPDEIVIPVYKISLTTVFKTNLTPEQLTPRLRNQIAKELADLLASIFQFLPGFKNVTINPNSITIRNGKLYVPSVISIASDWPQFTGLTPQQISDLMKSGLQNVSDSYRQFAKIDGESPIDDLDVTDMTDQVYAQASDPCLTDPCTIGYGHCEVINSSLVKCIHNCNALPGNCSNGGMCQLNFNGTAVCQCTSEWNGPNCLTPNPQQNVEAGVGKNPGKIVGIVLGSLLALAGILGLLWFLLCVKPNRQPIDFSDYTDNEAAGQAASLPKDICVINRPVMSYTPGSLFKNFVGSALYRPQSVHGASISSGSAIGNNAANSYQYSHA</sequence>
<dbReference type="AlphaFoldDB" id="A0A0B7B7D6"/>
<dbReference type="InterPro" id="IPR000742">
    <property type="entry name" value="EGF"/>
</dbReference>
<feature type="signal peptide" evidence="4">
    <location>
        <begin position="1"/>
        <end position="21"/>
    </location>
</feature>
<gene>
    <name evidence="6" type="primary">ORF163991</name>
</gene>
<feature type="chain" id="PRO_5002124583" description="EGF-like domain-containing protein" evidence="4">
    <location>
        <begin position="22"/>
        <end position="826"/>
    </location>
</feature>
<reference evidence="6" key="1">
    <citation type="submission" date="2014-12" db="EMBL/GenBank/DDBJ databases">
        <title>Insight into the proteome of Arion vulgaris.</title>
        <authorList>
            <person name="Aradska J."/>
            <person name="Bulat T."/>
            <person name="Smidak R."/>
            <person name="Sarate P."/>
            <person name="Gangsoo J."/>
            <person name="Sialana F."/>
            <person name="Bilban M."/>
            <person name="Lubec G."/>
        </authorList>
    </citation>
    <scope>NUCLEOTIDE SEQUENCE</scope>
    <source>
        <tissue evidence="6">Skin</tissue>
    </source>
</reference>
<feature type="domain" description="EGF-like" evidence="5">
    <location>
        <begin position="456"/>
        <end position="493"/>
    </location>
</feature>
<evidence type="ECO:0000256" key="4">
    <source>
        <dbReference type="SAM" id="SignalP"/>
    </source>
</evidence>
<proteinExistence type="predicted"/>
<keyword evidence="3" id="KW-1133">Transmembrane helix</keyword>
<protein>
    <recommendedName>
        <fullName evidence="5">EGF-like domain-containing protein</fullName>
    </recommendedName>
</protein>
<keyword evidence="4" id="KW-0732">Signal</keyword>
<keyword evidence="3" id="KW-0812">Transmembrane</keyword>
<dbReference type="PROSITE" id="PS00022">
    <property type="entry name" value="EGF_1"/>
    <property type="match status" value="2"/>
</dbReference>
<feature type="region of interest" description="Disordered" evidence="2">
    <location>
        <begin position="243"/>
        <end position="267"/>
    </location>
</feature>
<dbReference type="PROSITE" id="PS50026">
    <property type="entry name" value="EGF_3"/>
    <property type="match status" value="2"/>
</dbReference>
<keyword evidence="1" id="KW-1015">Disulfide bond</keyword>
<feature type="compositionally biased region" description="Polar residues" evidence="2">
    <location>
        <begin position="147"/>
        <end position="159"/>
    </location>
</feature>
<evidence type="ECO:0000256" key="2">
    <source>
        <dbReference type="SAM" id="MobiDB-lite"/>
    </source>
</evidence>
<feature type="transmembrane region" description="Helical" evidence="3">
    <location>
        <begin position="720"/>
        <end position="744"/>
    </location>
</feature>
<evidence type="ECO:0000256" key="3">
    <source>
        <dbReference type="SAM" id="Phobius"/>
    </source>
</evidence>
<evidence type="ECO:0000259" key="5">
    <source>
        <dbReference type="PROSITE" id="PS50026"/>
    </source>
</evidence>
<feature type="disulfide bond" evidence="1">
    <location>
        <begin position="691"/>
        <end position="700"/>
    </location>
</feature>
<feature type="compositionally biased region" description="Acidic residues" evidence="2">
    <location>
        <begin position="128"/>
        <end position="138"/>
    </location>
</feature>
<comment type="caution">
    <text evidence="1">Lacks conserved residue(s) required for the propagation of feature annotation.</text>
</comment>
<accession>A0A0B7B7D6</accession>
<feature type="disulfide bond" evidence="1">
    <location>
        <begin position="483"/>
        <end position="492"/>
    </location>
</feature>
<evidence type="ECO:0000313" key="6">
    <source>
        <dbReference type="EMBL" id="CEK88231.1"/>
    </source>
</evidence>
<feature type="compositionally biased region" description="Polar residues" evidence="2">
    <location>
        <begin position="105"/>
        <end position="117"/>
    </location>
</feature>
<feature type="region of interest" description="Disordered" evidence="2">
    <location>
        <begin position="105"/>
        <end position="159"/>
    </location>
</feature>
<dbReference type="EMBL" id="HACG01041366">
    <property type="protein sequence ID" value="CEK88231.1"/>
    <property type="molecule type" value="Transcribed_RNA"/>
</dbReference>
<feature type="compositionally biased region" description="Low complexity" evidence="2">
    <location>
        <begin position="257"/>
        <end position="267"/>
    </location>
</feature>
<name>A0A0B7B7D6_9EUPU</name>
<organism evidence="6">
    <name type="scientific">Arion vulgaris</name>
    <dbReference type="NCBI Taxonomy" id="1028688"/>
    <lineage>
        <taxon>Eukaryota</taxon>
        <taxon>Metazoa</taxon>
        <taxon>Spiralia</taxon>
        <taxon>Lophotrochozoa</taxon>
        <taxon>Mollusca</taxon>
        <taxon>Gastropoda</taxon>
        <taxon>Heterobranchia</taxon>
        <taxon>Euthyneura</taxon>
        <taxon>Panpulmonata</taxon>
        <taxon>Eupulmonata</taxon>
        <taxon>Stylommatophora</taxon>
        <taxon>Helicina</taxon>
        <taxon>Arionoidea</taxon>
        <taxon>Arionidae</taxon>
        <taxon>Arion</taxon>
    </lineage>
</organism>
<keyword evidence="1" id="KW-0245">EGF-like domain</keyword>
<evidence type="ECO:0000256" key="1">
    <source>
        <dbReference type="PROSITE-ProRule" id="PRU00076"/>
    </source>
</evidence>